<protein>
    <submittedName>
        <fullName evidence="1">Uncharacterized protein</fullName>
    </submittedName>
</protein>
<evidence type="ECO:0000313" key="1">
    <source>
        <dbReference type="EMBL" id="KAH7971532.1"/>
    </source>
</evidence>
<proteinExistence type="predicted"/>
<name>A0ACB8DLR4_DERSI</name>
<dbReference type="EMBL" id="CM023480">
    <property type="protein sequence ID" value="KAH7971532.1"/>
    <property type="molecule type" value="Genomic_DNA"/>
</dbReference>
<evidence type="ECO:0000313" key="2">
    <source>
        <dbReference type="Proteomes" id="UP000821865"/>
    </source>
</evidence>
<reference evidence="1" key="1">
    <citation type="submission" date="2020-05" db="EMBL/GenBank/DDBJ databases">
        <title>Large-scale comparative analyses of tick genomes elucidate their genetic diversity and vector capacities.</title>
        <authorList>
            <person name="Jia N."/>
            <person name="Wang J."/>
            <person name="Shi W."/>
            <person name="Du L."/>
            <person name="Sun Y."/>
            <person name="Zhan W."/>
            <person name="Jiang J."/>
            <person name="Wang Q."/>
            <person name="Zhang B."/>
            <person name="Ji P."/>
            <person name="Sakyi L.B."/>
            <person name="Cui X."/>
            <person name="Yuan T."/>
            <person name="Jiang B."/>
            <person name="Yang W."/>
            <person name="Lam T.T.-Y."/>
            <person name="Chang Q."/>
            <person name="Ding S."/>
            <person name="Wang X."/>
            <person name="Zhu J."/>
            <person name="Ruan X."/>
            <person name="Zhao L."/>
            <person name="Wei J."/>
            <person name="Que T."/>
            <person name="Du C."/>
            <person name="Cheng J."/>
            <person name="Dai P."/>
            <person name="Han X."/>
            <person name="Huang E."/>
            <person name="Gao Y."/>
            <person name="Liu J."/>
            <person name="Shao H."/>
            <person name="Ye R."/>
            <person name="Li L."/>
            <person name="Wei W."/>
            <person name="Wang X."/>
            <person name="Wang C."/>
            <person name="Yang T."/>
            <person name="Huo Q."/>
            <person name="Li W."/>
            <person name="Guo W."/>
            <person name="Chen H."/>
            <person name="Zhou L."/>
            <person name="Ni X."/>
            <person name="Tian J."/>
            <person name="Zhou Y."/>
            <person name="Sheng Y."/>
            <person name="Liu T."/>
            <person name="Pan Y."/>
            <person name="Xia L."/>
            <person name="Li J."/>
            <person name="Zhao F."/>
            <person name="Cao W."/>
        </authorList>
    </citation>
    <scope>NUCLEOTIDE SEQUENCE</scope>
    <source>
        <strain evidence="1">Dsil-2018</strain>
    </source>
</reference>
<gene>
    <name evidence="1" type="ORF">HPB49_025566</name>
</gene>
<organism evidence="1 2">
    <name type="scientific">Dermacentor silvarum</name>
    <name type="common">Tick</name>
    <dbReference type="NCBI Taxonomy" id="543639"/>
    <lineage>
        <taxon>Eukaryota</taxon>
        <taxon>Metazoa</taxon>
        <taxon>Ecdysozoa</taxon>
        <taxon>Arthropoda</taxon>
        <taxon>Chelicerata</taxon>
        <taxon>Arachnida</taxon>
        <taxon>Acari</taxon>
        <taxon>Parasitiformes</taxon>
        <taxon>Ixodida</taxon>
        <taxon>Ixodoidea</taxon>
        <taxon>Ixodidae</taxon>
        <taxon>Rhipicephalinae</taxon>
        <taxon>Dermacentor</taxon>
    </lineage>
</organism>
<accession>A0ACB8DLR4</accession>
<dbReference type="Proteomes" id="UP000821865">
    <property type="component" value="Chromosome 11"/>
</dbReference>
<comment type="caution">
    <text evidence="1">The sequence shown here is derived from an EMBL/GenBank/DDBJ whole genome shotgun (WGS) entry which is preliminary data.</text>
</comment>
<sequence length="665" mass="71092">MSELGSAVPLVDTDHTQEAATSPDSLQPQNVAIRDQSSPRIVAAVWCVGALVGFVAGLLPFAVVSYLRGGESETLLPLPPPERDDGSVCYTPGCLATADYLWDALNPLVEPCRNFEEHVCGRFGELVGGSVSGLGQSIVNREFALAYLRLGLVAERYALTRSSGARHKAATLLRDCRTIGSSRRSHHNALRQFMRTLDLFLFNPPPSAPTSADHVLALHVELAYAYGLSAVLRIRPNVAHSLAVEFNEAHMKTALLKQPDAQYTINLMVVAGVAESVELLQLKQSLHNAMVAAVADAISAYHGSVTETTPMVVKKVEDLSFTGVSTSAFGDAIEAKTPYARNTSVLESRFLKSALESVWKHMAVPNLFLWTSWNVLERVAPFVEPSLTGSPGSATGQAFAFYCLQMVAHVMEPALAALVYVVTDKDRAEITAMANAIASCLSNKSRWLSAFSTSPPLVVGLPSYADSVERLDAFYASFPTPRGSFFEDWLSAAKAWRQRISPNDSHFDPLDGDVEVAADGTLLIPAALLTVPFYSSDGTAAANLGGLGHLIARRLVIRYFVAGAASVPAECRPPPGSPTAGVFENLLAYECVVGSAFDASNASRDPRLPRLPSLSPARMVYTAGCLKDCAVRNGGPASCRAPMRLLGAFDEAFSCASAQPLCSLS</sequence>
<keyword evidence="2" id="KW-1185">Reference proteome</keyword>